<evidence type="ECO:0000256" key="8">
    <source>
        <dbReference type="ARBA" id="ARBA00023319"/>
    </source>
</evidence>
<feature type="compositionally biased region" description="Basic and acidic residues" evidence="9">
    <location>
        <begin position="269"/>
        <end position="279"/>
    </location>
</feature>
<evidence type="ECO:0000313" key="13">
    <source>
        <dbReference type="Proteomes" id="UP000807504"/>
    </source>
</evidence>
<organism evidence="12 13">
    <name type="scientific">Argiope bruennichi</name>
    <name type="common">Wasp spider</name>
    <name type="synonym">Aranea bruennichi</name>
    <dbReference type="NCBI Taxonomy" id="94029"/>
    <lineage>
        <taxon>Eukaryota</taxon>
        <taxon>Metazoa</taxon>
        <taxon>Ecdysozoa</taxon>
        <taxon>Arthropoda</taxon>
        <taxon>Chelicerata</taxon>
        <taxon>Arachnida</taxon>
        <taxon>Araneae</taxon>
        <taxon>Araneomorphae</taxon>
        <taxon>Entelegynae</taxon>
        <taxon>Araneoidea</taxon>
        <taxon>Araneidae</taxon>
        <taxon>Argiope</taxon>
    </lineage>
</organism>
<evidence type="ECO:0000256" key="4">
    <source>
        <dbReference type="ARBA" id="ARBA00022889"/>
    </source>
</evidence>
<evidence type="ECO:0000256" key="10">
    <source>
        <dbReference type="SAM" id="Phobius"/>
    </source>
</evidence>
<evidence type="ECO:0000256" key="1">
    <source>
        <dbReference type="ARBA" id="ARBA00004167"/>
    </source>
</evidence>
<protein>
    <submittedName>
        <fullName evidence="12">Down syndrome cell adhesion molecule-like</fullName>
    </submittedName>
</protein>
<reference evidence="12" key="1">
    <citation type="journal article" date="2020" name="bioRxiv">
        <title>Chromosome-level reference genome of the European wasp spider Argiope bruennichi: a resource for studies on range expansion and evolutionary adaptation.</title>
        <authorList>
            <person name="Sheffer M.M."/>
            <person name="Hoppe A."/>
            <person name="Krehenwinkel H."/>
            <person name="Uhl G."/>
            <person name="Kuss A.W."/>
            <person name="Jensen L."/>
            <person name="Jensen C."/>
            <person name="Gillespie R.G."/>
            <person name="Hoff K.J."/>
            <person name="Prost S."/>
        </authorList>
    </citation>
    <scope>NUCLEOTIDE SEQUENCE</scope>
</reference>
<reference evidence="12" key="2">
    <citation type="submission" date="2020-06" db="EMBL/GenBank/DDBJ databases">
        <authorList>
            <person name="Sheffer M."/>
        </authorList>
    </citation>
    <scope>NUCLEOTIDE SEQUENCE</scope>
</reference>
<evidence type="ECO:0000256" key="9">
    <source>
        <dbReference type="SAM" id="MobiDB-lite"/>
    </source>
</evidence>
<name>A0A8T0G100_ARGBR</name>
<comment type="subcellular location">
    <subcellularLocation>
        <location evidence="1">Membrane</location>
        <topology evidence="1">Single-pass membrane protein</topology>
    </subcellularLocation>
</comment>
<dbReference type="GO" id="GO:0007155">
    <property type="term" value="P:cell adhesion"/>
    <property type="evidence" value="ECO:0007669"/>
    <property type="project" value="UniProtKB-KW"/>
</dbReference>
<dbReference type="Pfam" id="PF25059">
    <property type="entry name" value="FN3_DSCAM-DSCAML_C"/>
    <property type="match status" value="1"/>
</dbReference>
<dbReference type="GO" id="GO:0016020">
    <property type="term" value="C:membrane"/>
    <property type="evidence" value="ECO:0007669"/>
    <property type="project" value="UniProtKB-SubCell"/>
</dbReference>
<dbReference type="Proteomes" id="UP000807504">
    <property type="component" value="Unassembled WGS sequence"/>
</dbReference>
<dbReference type="FunFam" id="2.60.40.10:FF:000678">
    <property type="entry name" value="Down syndrome cell adhesion molecule-like protein Dscam2"/>
    <property type="match status" value="1"/>
</dbReference>
<keyword evidence="4" id="KW-0130">Cell adhesion</keyword>
<feature type="region of interest" description="Disordered" evidence="9">
    <location>
        <begin position="244"/>
        <end position="284"/>
    </location>
</feature>
<keyword evidence="6 10" id="KW-0472">Membrane</keyword>
<keyword evidence="8" id="KW-0393">Immunoglobulin domain</keyword>
<dbReference type="SUPFAM" id="SSF49265">
    <property type="entry name" value="Fibronectin type III"/>
    <property type="match status" value="1"/>
</dbReference>
<keyword evidence="5 10" id="KW-1133">Transmembrane helix</keyword>
<keyword evidence="7" id="KW-1015">Disulfide bond</keyword>
<comment type="caution">
    <text evidence="12">The sequence shown here is derived from an EMBL/GenBank/DDBJ whole genome shotgun (WGS) entry which is preliminary data.</text>
</comment>
<keyword evidence="3" id="KW-0732">Signal</keyword>
<evidence type="ECO:0000256" key="5">
    <source>
        <dbReference type="ARBA" id="ARBA00022989"/>
    </source>
</evidence>
<proteinExistence type="predicted"/>
<evidence type="ECO:0000313" key="12">
    <source>
        <dbReference type="EMBL" id="KAF8796586.1"/>
    </source>
</evidence>
<dbReference type="InterPro" id="IPR013783">
    <property type="entry name" value="Ig-like_fold"/>
</dbReference>
<feature type="transmembrane region" description="Helical" evidence="10">
    <location>
        <begin position="210"/>
        <end position="234"/>
    </location>
</feature>
<gene>
    <name evidence="12" type="ORF">HNY73_000945</name>
</gene>
<evidence type="ECO:0000259" key="11">
    <source>
        <dbReference type="PROSITE" id="PS50853"/>
    </source>
</evidence>
<dbReference type="EMBL" id="JABXBU010000001">
    <property type="protein sequence ID" value="KAF8796586.1"/>
    <property type="molecule type" value="Genomic_DNA"/>
</dbReference>
<dbReference type="PROSITE" id="PS50853">
    <property type="entry name" value="FN3"/>
    <property type="match status" value="1"/>
</dbReference>
<accession>A0A8T0G100</accession>
<dbReference type="Gene3D" id="2.60.40.10">
    <property type="entry name" value="Immunoglobulins"/>
    <property type="match status" value="1"/>
</dbReference>
<evidence type="ECO:0000256" key="3">
    <source>
        <dbReference type="ARBA" id="ARBA00022729"/>
    </source>
</evidence>
<dbReference type="AlphaFoldDB" id="A0A8T0G100"/>
<dbReference type="InterPro" id="IPR056754">
    <property type="entry name" value="DSCAM/DSCAML_C"/>
</dbReference>
<evidence type="ECO:0000256" key="2">
    <source>
        <dbReference type="ARBA" id="ARBA00022692"/>
    </source>
</evidence>
<evidence type="ECO:0000256" key="6">
    <source>
        <dbReference type="ARBA" id="ARBA00023136"/>
    </source>
</evidence>
<dbReference type="CDD" id="cd00063">
    <property type="entry name" value="FN3"/>
    <property type="match status" value="1"/>
</dbReference>
<feature type="domain" description="Fibronectin type-III" evidence="11">
    <location>
        <begin position="88"/>
        <end position="185"/>
    </location>
</feature>
<sequence length="428" mass="48083">MEKLVHYKFKTFYARSLNMDETFHACLLNMDESFYACSLNVDMWVLNIYEIMKIPNDQWKIKEWNKGYGIVLISLFLSTFFIEDPFQSPQAPDKSALLAINSTYVVVRLSSWNDGGCPILYFEIRYKPKLQKEWILQSSNIAPAQATVTLSDLNPGTWYDLLMAAHNDADSTEAEYVFATLTASGATVPPLASTSSTSSGAFSILKDPAVFVPIVCAIVVVVVITVVVAVVMVLRRKDTTSECRSQGVYSGSSGGKGENLSMSSYGKVKRSDPSDDSQREPLYYPTPYATTQLSTYSESPNTSHCNTLRRHDGKGHEYDIPHRHAQMGEYTSYAKLWTRIHENIEVDGNVSMATMKANNFHLKSILGSYEDGASDMEEGSRRLTCPPHPDSADIDELSETECDRHHNSWIVIRESFEEDLIRRVPHVC</sequence>
<keyword evidence="13" id="KW-1185">Reference proteome</keyword>
<dbReference type="InterPro" id="IPR036116">
    <property type="entry name" value="FN3_sf"/>
</dbReference>
<dbReference type="InterPro" id="IPR003961">
    <property type="entry name" value="FN3_dom"/>
</dbReference>
<evidence type="ECO:0000256" key="7">
    <source>
        <dbReference type="ARBA" id="ARBA00023157"/>
    </source>
</evidence>
<keyword evidence="2 10" id="KW-0812">Transmembrane</keyword>